<dbReference type="GO" id="GO:0005737">
    <property type="term" value="C:cytoplasm"/>
    <property type="evidence" value="ECO:0007669"/>
    <property type="project" value="TreeGrafter"/>
</dbReference>
<keyword evidence="5" id="KW-1185">Reference proteome</keyword>
<keyword evidence="1" id="KW-0833">Ubl conjugation pathway</keyword>
<sequence>KIFSNLSLNERCLSASLVCKYWRDLCLDFQFWKRLDLSSRQQVTDELLEKIVSRSQNITEINISDCRNVSDKGVCILACKCPGLLRYTAYRCKQLSDTSIIAVASQCPLIQKVHVGNQDRLTDEGLKQLGSKCRELKDIHFGQCYKISDEGMIIIAKGCLKLQRIYMQENKLVTDQSVKAFAEHCPELQYVGFMGCSVTSKGVIHLTNLRNLSSLDLRHITELDNETVMEIVKRCKNLNSLNLCLNWIINDRPWPPTQRGCQRRFCILIPLSKPFVLHCIQHI</sequence>
<dbReference type="InterPro" id="IPR050648">
    <property type="entry name" value="F-box_LRR-repeat"/>
</dbReference>
<dbReference type="PANTHER" id="PTHR13382:SF72">
    <property type="entry name" value="F-BOX AND LEUCINE-RICH REPEAT PROTEIN 17"/>
    <property type="match status" value="1"/>
</dbReference>
<evidence type="ECO:0000313" key="4">
    <source>
        <dbReference type="Ensembl" id="ENSACDP00005005918.1"/>
    </source>
</evidence>
<dbReference type="AlphaFoldDB" id="A0A8B9DG79"/>
<feature type="domain" description="F-box/LRR-repeat protein 15-like leucin rich repeat" evidence="3">
    <location>
        <begin position="42"/>
        <end position="251"/>
    </location>
</feature>
<dbReference type="Pfam" id="PF25372">
    <property type="entry name" value="DUF7885"/>
    <property type="match status" value="1"/>
</dbReference>
<organism evidence="4 5">
    <name type="scientific">Anser cygnoides</name>
    <name type="common">Swan goose</name>
    <dbReference type="NCBI Taxonomy" id="8845"/>
    <lineage>
        <taxon>Eukaryota</taxon>
        <taxon>Metazoa</taxon>
        <taxon>Chordata</taxon>
        <taxon>Craniata</taxon>
        <taxon>Vertebrata</taxon>
        <taxon>Euteleostomi</taxon>
        <taxon>Archelosauria</taxon>
        <taxon>Archosauria</taxon>
        <taxon>Dinosauria</taxon>
        <taxon>Saurischia</taxon>
        <taxon>Theropoda</taxon>
        <taxon>Coelurosauria</taxon>
        <taxon>Aves</taxon>
        <taxon>Neognathae</taxon>
        <taxon>Galloanserae</taxon>
        <taxon>Anseriformes</taxon>
        <taxon>Anatidae</taxon>
        <taxon>Anserinae</taxon>
        <taxon>Anser</taxon>
    </lineage>
</organism>
<dbReference type="Gene3D" id="3.80.10.10">
    <property type="entry name" value="Ribonuclease Inhibitor"/>
    <property type="match status" value="1"/>
</dbReference>
<dbReference type="InterPro" id="IPR001810">
    <property type="entry name" value="F-box_dom"/>
</dbReference>
<dbReference type="Pfam" id="PF12937">
    <property type="entry name" value="F-box-like"/>
    <property type="match status" value="1"/>
</dbReference>
<dbReference type="PANTHER" id="PTHR13382">
    <property type="entry name" value="MITOCHONDRIAL ATP SYNTHASE COUPLING FACTOR B"/>
    <property type="match status" value="1"/>
</dbReference>
<feature type="domain" description="F-box" evidence="2">
    <location>
        <begin position="1"/>
        <end position="37"/>
    </location>
</feature>
<evidence type="ECO:0000259" key="2">
    <source>
        <dbReference type="Pfam" id="PF12937"/>
    </source>
</evidence>
<proteinExistence type="predicted"/>
<dbReference type="FunFam" id="3.80.10.10:FF:000358">
    <property type="entry name" value="F-box/LRR-repeat protein 17 isoform X1"/>
    <property type="match status" value="1"/>
</dbReference>
<protein>
    <submittedName>
        <fullName evidence="4">F-box and leucine rich repeat protein 17</fullName>
    </submittedName>
</protein>
<dbReference type="SMART" id="SM00367">
    <property type="entry name" value="LRR_CC"/>
    <property type="match status" value="8"/>
</dbReference>
<dbReference type="Ensembl" id="ENSACDT00005007119.1">
    <property type="protein sequence ID" value="ENSACDP00005005918.1"/>
    <property type="gene ID" value="ENSACDG00005004336.1"/>
</dbReference>
<name>A0A8B9DG79_ANSCY</name>
<dbReference type="InterPro" id="IPR032675">
    <property type="entry name" value="LRR_dom_sf"/>
</dbReference>
<reference evidence="4" key="2">
    <citation type="submission" date="2025-09" db="UniProtKB">
        <authorList>
            <consortium name="Ensembl"/>
        </authorList>
    </citation>
    <scope>IDENTIFICATION</scope>
</reference>
<reference evidence="4" key="1">
    <citation type="submission" date="2025-08" db="UniProtKB">
        <authorList>
            <consortium name="Ensembl"/>
        </authorList>
    </citation>
    <scope>IDENTIFICATION</scope>
</reference>
<evidence type="ECO:0000313" key="5">
    <source>
        <dbReference type="Proteomes" id="UP000694521"/>
    </source>
</evidence>
<accession>A0A8B9DG79</accession>
<dbReference type="SUPFAM" id="SSF52047">
    <property type="entry name" value="RNI-like"/>
    <property type="match status" value="1"/>
</dbReference>
<dbReference type="InterPro" id="IPR006553">
    <property type="entry name" value="Leu-rich_rpt_Cys-con_subtyp"/>
</dbReference>
<evidence type="ECO:0000259" key="3">
    <source>
        <dbReference type="Pfam" id="PF25372"/>
    </source>
</evidence>
<evidence type="ECO:0000256" key="1">
    <source>
        <dbReference type="ARBA" id="ARBA00022786"/>
    </source>
</evidence>
<dbReference type="InterPro" id="IPR057207">
    <property type="entry name" value="FBXL15_LRR"/>
</dbReference>
<dbReference type="Proteomes" id="UP000694521">
    <property type="component" value="Unplaced"/>
</dbReference>